<reference evidence="1" key="1">
    <citation type="submission" date="2018-06" db="EMBL/GenBank/DDBJ databases">
        <authorList>
            <person name="Zhirakovskaya E."/>
        </authorList>
    </citation>
    <scope>NUCLEOTIDE SEQUENCE</scope>
</reference>
<protein>
    <submittedName>
        <fullName evidence="1">Uncharacterized protein</fullName>
    </submittedName>
</protein>
<dbReference type="AlphaFoldDB" id="A0A3B0UAL0"/>
<organism evidence="1">
    <name type="scientific">hydrothermal vent metagenome</name>
    <dbReference type="NCBI Taxonomy" id="652676"/>
    <lineage>
        <taxon>unclassified sequences</taxon>
        <taxon>metagenomes</taxon>
        <taxon>ecological metagenomes</taxon>
    </lineage>
</organism>
<gene>
    <name evidence="1" type="ORF">MNBD_BACTEROID01-1682</name>
</gene>
<dbReference type="EMBL" id="UOEP01000171">
    <property type="protein sequence ID" value="VAW22407.1"/>
    <property type="molecule type" value="Genomic_DNA"/>
</dbReference>
<evidence type="ECO:0000313" key="1">
    <source>
        <dbReference type="EMBL" id="VAW22407.1"/>
    </source>
</evidence>
<accession>A0A3B0UAL0</accession>
<proteinExistence type="predicted"/>
<name>A0A3B0UAL0_9ZZZZ</name>
<sequence length="39" mass="4408">MGKEGDKNQIFFLVLLPSRERGRQEAIGNVFHLPGLNLL</sequence>